<protein>
    <submittedName>
        <fullName evidence="3">Retrotransposon protein, putative, Ty3-gypsy subclass</fullName>
    </submittedName>
</protein>
<gene>
    <name evidence="3" type="ORF">Tci_048779</name>
</gene>
<dbReference type="Pfam" id="PF24626">
    <property type="entry name" value="SH3_Tf2-1"/>
    <property type="match status" value="1"/>
</dbReference>
<dbReference type="AlphaFoldDB" id="A0A6L2MS40"/>
<feature type="region of interest" description="Disordered" evidence="1">
    <location>
        <begin position="84"/>
        <end position="115"/>
    </location>
</feature>
<dbReference type="PANTHER" id="PTHR46148">
    <property type="entry name" value="CHROMO DOMAIN-CONTAINING PROTEIN"/>
    <property type="match status" value="1"/>
</dbReference>
<reference evidence="3" key="1">
    <citation type="journal article" date="2019" name="Sci. Rep.">
        <title>Draft genome of Tanacetum cinerariifolium, the natural source of mosquito coil.</title>
        <authorList>
            <person name="Yamashiro T."/>
            <person name="Shiraishi A."/>
            <person name="Satake H."/>
            <person name="Nakayama K."/>
        </authorList>
    </citation>
    <scope>NUCLEOTIDE SEQUENCE</scope>
</reference>
<comment type="caution">
    <text evidence="3">The sequence shown here is derived from an EMBL/GenBank/DDBJ whole genome shotgun (WGS) entry which is preliminary data.</text>
</comment>
<dbReference type="PANTHER" id="PTHR46148:SF59">
    <property type="entry name" value="NUCLEOTIDYLTRANSFERASE, RIBONUCLEASE H"/>
    <property type="match status" value="1"/>
</dbReference>
<dbReference type="InterPro" id="IPR043128">
    <property type="entry name" value="Rev_trsase/Diguanyl_cyclase"/>
</dbReference>
<sequence length="376" mass="43830">MRKWWHARLVLDDEDLPFVQELWILFATPLKVVKRGVCLPHIVCIFESKRYAYLTLYALLDQRDPEKDLIEEEPLEELKEKGWLEESEKEADSDLLSNARSRPRPAESGDTCKSKPKEDHRVYLKLVLELLRKKKLFAKFSKCEFWLQEVHFLGHVVNSNGVDIESGKIEAKDQKYEWGVEQEEAFQTLKDNFCNAPILSLSDEAKDFVVYCTKKDIATYVSKCLTCSKVKAEHQKPSGLLQQPEIPECKWDKIIMDFITTLPRSKMVQETINNVVLIKERLKAARDHQKSCADNRKKGKLATRYVGQFEIIERIGPIAYRLKLPQELSNVHDTFHMSNLKKCLANANMHVRLEEIKVDKTLRFVEEPVEIMDHED</sequence>
<accession>A0A6L2MS40</accession>
<evidence type="ECO:0000259" key="2">
    <source>
        <dbReference type="Pfam" id="PF24626"/>
    </source>
</evidence>
<dbReference type="EMBL" id="BKCJ010007347">
    <property type="protein sequence ID" value="GEU76801.1"/>
    <property type="molecule type" value="Genomic_DNA"/>
</dbReference>
<name>A0A6L2MS40_TANCI</name>
<dbReference type="InterPro" id="IPR056924">
    <property type="entry name" value="SH3_Tf2-1"/>
</dbReference>
<feature type="domain" description="Tf2-1-like SH3-like" evidence="2">
    <location>
        <begin position="290"/>
        <end position="343"/>
    </location>
</feature>
<proteinExistence type="predicted"/>
<evidence type="ECO:0000256" key="1">
    <source>
        <dbReference type="SAM" id="MobiDB-lite"/>
    </source>
</evidence>
<dbReference type="SUPFAM" id="SSF56672">
    <property type="entry name" value="DNA/RNA polymerases"/>
    <property type="match status" value="1"/>
</dbReference>
<dbReference type="InterPro" id="IPR043502">
    <property type="entry name" value="DNA/RNA_pol_sf"/>
</dbReference>
<dbReference type="Gene3D" id="3.30.70.270">
    <property type="match status" value="1"/>
</dbReference>
<organism evidence="3">
    <name type="scientific">Tanacetum cinerariifolium</name>
    <name type="common">Dalmatian daisy</name>
    <name type="synonym">Chrysanthemum cinerariifolium</name>
    <dbReference type="NCBI Taxonomy" id="118510"/>
    <lineage>
        <taxon>Eukaryota</taxon>
        <taxon>Viridiplantae</taxon>
        <taxon>Streptophyta</taxon>
        <taxon>Embryophyta</taxon>
        <taxon>Tracheophyta</taxon>
        <taxon>Spermatophyta</taxon>
        <taxon>Magnoliopsida</taxon>
        <taxon>eudicotyledons</taxon>
        <taxon>Gunneridae</taxon>
        <taxon>Pentapetalae</taxon>
        <taxon>asterids</taxon>
        <taxon>campanulids</taxon>
        <taxon>Asterales</taxon>
        <taxon>Asteraceae</taxon>
        <taxon>Asteroideae</taxon>
        <taxon>Anthemideae</taxon>
        <taxon>Anthemidinae</taxon>
        <taxon>Tanacetum</taxon>
    </lineage>
</organism>
<feature type="compositionally biased region" description="Basic and acidic residues" evidence="1">
    <location>
        <begin position="104"/>
        <end position="115"/>
    </location>
</feature>
<evidence type="ECO:0000313" key="3">
    <source>
        <dbReference type="EMBL" id="GEU76801.1"/>
    </source>
</evidence>